<keyword evidence="1" id="KW-0812">Transmembrane</keyword>
<evidence type="ECO:0000313" key="3">
    <source>
        <dbReference type="Proteomes" id="UP000829476"/>
    </source>
</evidence>
<dbReference type="RefSeq" id="WP_242937014.1">
    <property type="nucleotide sequence ID" value="NZ_CP094326.1"/>
</dbReference>
<evidence type="ECO:0000256" key="1">
    <source>
        <dbReference type="SAM" id="Phobius"/>
    </source>
</evidence>
<evidence type="ECO:0000313" key="2">
    <source>
        <dbReference type="EMBL" id="UNY98608.1"/>
    </source>
</evidence>
<sequence length="204" mass="23500">MEILIVIFLLLLLGTGIFLLYKVLKWIVAKKVRAIGALSILSATIISVTMYQLFFVKMEFIQSNVYPNLYLVKNEIKDRDSLHAIIKSRVIEMIDKNLINNQKVYTANTHEAPYAVLAFYSYSKSSRLSVFQDYGTAYFIDHEEDLSGFSVEDLGMYHNEKLATFNIRPNKKGTTQHYGLLEYYENGYVVKTDTVALQKKIDLK</sequence>
<feature type="transmembrane region" description="Helical" evidence="1">
    <location>
        <begin position="6"/>
        <end position="24"/>
    </location>
</feature>
<keyword evidence="3" id="KW-1185">Reference proteome</keyword>
<reference evidence="2 3" key="1">
    <citation type="journal article" date="2018" name="Int. J. Syst. Evol. Microbiol.">
        <title>Zhouia spongiae sp. nov., isolated from a marine sponge.</title>
        <authorList>
            <person name="Zhuang L."/>
            <person name="Lin B."/>
            <person name="Qin F."/>
            <person name="Luo L."/>
        </authorList>
    </citation>
    <scope>NUCLEOTIDE SEQUENCE [LARGE SCALE GENOMIC DNA]</scope>
    <source>
        <strain evidence="2 3">HN-Y44</strain>
    </source>
</reference>
<organism evidence="2 3">
    <name type="scientific">Zhouia spongiae</name>
    <dbReference type="NCBI Taxonomy" id="2202721"/>
    <lineage>
        <taxon>Bacteria</taxon>
        <taxon>Pseudomonadati</taxon>
        <taxon>Bacteroidota</taxon>
        <taxon>Flavobacteriia</taxon>
        <taxon>Flavobacteriales</taxon>
        <taxon>Flavobacteriaceae</taxon>
        <taxon>Zhouia</taxon>
    </lineage>
</organism>
<keyword evidence="1" id="KW-0472">Membrane</keyword>
<gene>
    <name evidence="2" type="ORF">MQE36_16195</name>
</gene>
<name>A0ABY3YLW5_9FLAO</name>
<dbReference type="Proteomes" id="UP000829476">
    <property type="component" value="Chromosome"/>
</dbReference>
<dbReference type="EMBL" id="CP094326">
    <property type="protein sequence ID" value="UNY98608.1"/>
    <property type="molecule type" value="Genomic_DNA"/>
</dbReference>
<protein>
    <submittedName>
        <fullName evidence="2">Uncharacterized protein</fullName>
    </submittedName>
</protein>
<accession>A0ABY3YLW5</accession>
<proteinExistence type="predicted"/>
<keyword evidence="1" id="KW-1133">Transmembrane helix</keyword>
<feature type="transmembrane region" description="Helical" evidence="1">
    <location>
        <begin position="36"/>
        <end position="55"/>
    </location>
</feature>